<sequence length="243" mass="27941">MTKLEALTKIFELVRSAHTRKVSDLNDLEKHAVAFCCSYFPAVVQNGKLKYLKTAKEVDLSVEFVLMNSIATKLGAEFKKFVAASVHVWPDQELPEYERSPIEVALNEYPGKLHIPSRKNEEYIHLPRIQFPTQNLDVGDLISTLALELYAMQAYQHLDIPLTKNHSLIVREMRKYPEDVIKLENKFNLNILEWANSTPLKFYSVKTLNYYRQEDFKGASFLSAYIYSIAKGIYLGLDSAEDL</sequence>
<dbReference type="Proteomes" id="UP001215551">
    <property type="component" value="Segment"/>
</dbReference>
<proteinExistence type="predicted"/>
<keyword evidence="2" id="KW-1185">Reference proteome</keyword>
<organism evidence="1 2">
    <name type="scientific">Erwinia phage KEY</name>
    <dbReference type="NCBI Taxonomy" id="2821255"/>
    <lineage>
        <taxon>Viruses</taxon>
        <taxon>Duplodnaviria</taxon>
        <taxon>Heunggongvirae</taxon>
        <taxon>Uroviricota</taxon>
        <taxon>Caudoviricetes</taxon>
        <taxon>Demerecviridae</taxon>
        <taxon>Keyvirus</taxon>
        <taxon>Keyvirus key</taxon>
    </lineage>
</organism>
<protein>
    <submittedName>
        <fullName evidence="1">Uncharacterized protein</fullName>
    </submittedName>
</protein>
<name>A0AAE7WCM1_9CAUD</name>
<dbReference type="EMBL" id="MZ616364">
    <property type="protein sequence ID" value="QYC51650.1"/>
    <property type="molecule type" value="Genomic_DNA"/>
</dbReference>
<accession>A0AAE7WCM1</accession>
<evidence type="ECO:0000313" key="2">
    <source>
        <dbReference type="Proteomes" id="UP001215551"/>
    </source>
</evidence>
<gene>
    <name evidence="1" type="ORF">key_159</name>
</gene>
<evidence type="ECO:0000313" key="1">
    <source>
        <dbReference type="EMBL" id="QYC51650.1"/>
    </source>
</evidence>
<reference evidence="2" key="1">
    <citation type="journal article" date="2023" name="Virus Res">
        <title>Broad-host-range lytic Erwinia phage Key with exopolysaccharide degrading activity.</title>
        <authorList>
            <person name="Zlatohurska M."/>
            <person name="Gorb T."/>
            <person name="Romaniuk L."/>
            <person name="Shenderovska N."/>
            <person name="Faidiuk Y."/>
            <person name="Zhuminska G."/>
            <person name="Hubar Y."/>
            <person name="Hubar O."/>
            <person name="Kropinski A.M."/>
            <person name="Kushkina A."/>
            <person name="Tovkach F."/>
        </authorList>
    </citation>
    <scope>NUCLEOTIDE SEQUENCE [LARGE SCALE GENOMIC DNA]</scope>
</reference>